<comment type="similarity">
    <text evidence="5">Belongs to the zinc-containing alcohol dehydrogenase family.</text>
</comment>
<evidence type="ECO:0000313" key="9">
    <source>
        <dbReference type="Proteomes" id="UP000006620"/>
    </source>
</evidence>
<evidence type="ECO:0000256" key="2">
    <source>
        <dbReference type="ARBA" id="ARBA00022723"/>
    </source>
</evidence>
<name>F8FLK5_PAEMK</name>
<comment type="cofactor">
    <cofactor evidence="1 5">
        <name>Zn(2+)</name>
        <dbReference type="ChEBI" id="CHEBI:29105"/>
    </cofactor>
</comment>
<dbReference type="InterPro" id="IPR013149">
    <property type="entry name" value="ADH-like_C"/>
</dbReference>
<evidence type="ECO:0000256" key="4">
    <source>
        <dbReference type="ARBA" id="ARBA00023002"/>
    </source>
</evidence>
<evidence type="ECO:0000256" key="3">
    <source>
        <dbReference type="ARBA" id="ARBA00022833"/>
    </source>
</evidence>
<feature type="domain" description="Alcohol dehydrogenase-like N-terminal" evidence="7">
    <location>
        <begin position="25"/>
        <end position="145"/>
    </location>
</feature>
<dbReference type="PANTHER" id="PTHR42813">
    <property type="entry name" value="ZINC-TYPE ALCOHOL DEHYDROGENASE-LIKE"/>
    <property type="match status" value="1"/>
</dbReference>
<dbReference type="KEGG" id="pms:KNP414_05608"/>
<keyword evidence="3 5" id="KW-0862">Zinc</keyword>
<dbReference type="PATRIC" id="fig|1036673.3.peg.5203"/>
<dbReference type="AlphaFoldDB" id="F8FLK5"/>
<dbReference type="SUPFAM" id="SSF50129">
    <property type="entry name" value="GroES-like"/>
    <property type="match status" value="1"/>
</dbReference>
<dbReference type="Pfam" id="PF08240">
    <property type="entry name" value="ADH_N"/>
    <property type="match status" value="1"/>
</dbReference>
<dbReference type="HOGENOM" id="CLU_026673_11_3_9"/>
<dbReference type="GO" id="GO:0008270">
    <property type="term" value="F:zinc ion binding"/>
    <property type="evidence" value="ECO:0007669"/>
    <property type="project" value="InterPro"/>
</dbReference>
<keyword evidence="2 5" id="KW-0479">Metal-binding</keyword>
<dbReference type="Gene3D" id="3.90.180.10">
    <property type="entry name" value="Medium-chain alcohol dehydrogenases, catalytic domain"/>
    <property type="match status" value="1"/>
</dbReference>
<dbReference type="GO" id="GO:0016491">
    <property type="term" value="F:oxidoreductase activity"/>
    <property type="evidence" value="ECO:0007669"/>
    <property type="project" value="UniProtKB-KW"/>
</dbReference>
<organism evidence="8 9">
    <name type="scientific">Paenibacillus mucilaginosus (strain KNP414)</name>
    <dbReference type="NCBI Taxonomy" id="1036673"/>
    <lineage>
        <taxon>Bacteria</taxon>
        <taxon>Bacillati</taxon>
        <taxon>Bacillota</taxon>
        <taxon>Bacilli</taxon>
        <taxon>Bacillales</taxon>
        <taxon>Paenibacillaceae</taxon>
        <taxon>Paenibacillus</taxon>
    </lineage>
</organism>
<proteinExistence type="inferred from homology"/>
<dbReference type="InterPro" id="IPR013154">
    <property type="entry name" value="ADH-like_N"/>
</dbReference>
<feature type="domain" description="Alcohol dehydrogenase-like C-terminal" evidence="6">
    <location>
        <begin position="191"/>
        <end position="258"/>
    </location>
</feature>
<dbReference type="InterPro" id="IPR002328">
    <property type="entry name" value="ADH_Zn_CS"/>
</dbReference>
<dbReference type="PANTHER" id="PTHR42813:SF2">
    <property type="entry name" value="DEHYDROGENASE, ZINC-CONTAINING, PUTATIVE (AFU_ORTHOLOGUE AFUA_2G02810)-RELATED"/>
    <property type="match status" value="1"/>
</dbReference>
<dbReference type="PROSITE" id="PS00059">
    <property type="entry name" value="ADH_ZINC"/>
    <property type="match status" value="1"/>
</dbReference>
<evidence type="ECO:0000313" key="8">
    <source>
        <dbReference type="EMBL" id="AEI44132.1"/>
    </source>
</evidence>
<dbReference type="Proteomes" id="UP000006620">
    <property type="component" value="Chromosome"/>
</dbReference>
<reference evidence="8 9" key="2">
    <citation type="journal article" date="2013" name="Genome Announc.">
        <title>Genome Sequence of Growth-Improving Paenibacillus mucilaginosus Strain KNP414.</title>
        <authorList>
            <person name="Lu J.J."/>
            <person name="Wang J.F."/>
            <person name="Hu X.F."/>
        </authorList>
    </citation>
    <scope>NUCLEOTIDE SEQUENCE [LARGE SCALE GENOMIC DNA]</scope>
    <source>
        <strain evidence="8 9">KNP414</strain>
    </source>
</reference>
<dbReference type="InterPro" id="IPR011032">
    <property type="entry name" value="GroES-like_sf"/>
</dbReference>
<gene>
    <name evidence="8" type="primary">adhB3</name>
    <name evidence="8" type="ordered locus">KNP414_05608</name>
</gene>
<evidence type="ECO:0000256" key="1">
    <source>
        <dbReference type="ARBA" id="ARBA00001947"/>
    </source>
</evidence>
<dbReference type="RefSeq" id="WP_013919285.1">
    <property type="nucleotide sequence ID" value="NC_015690.1"/>
</dbReference>
<protein>
    <submittedName>
        <fullName evidence="8">AdhB3</fullName>
    </submittedName>
</protein>
<dbReference type="EMBL" id="CP002869">
    <property type="protein sequence ID" value="AEI44132.1"/>
    <property type="molecule type" value="Genomic_DNA"/>
</dbReference>
<dbReference type="CDD" id="cd08283">
    <property type="entry name" value="FDH_like_1"/>
    <property type="match status" value="1"/>
</dbReference>
<accession>F8FLK5</accession>
<reference evidence="9" key="1">
    <citation type="submission" date="2011-06" db="EMBL/GenBank/DDBJ databases">
        <title>Complete genome sequence of Paenibacillus mucilaginosus KNP414.</title>
        <authorList>
            <person name="Wang J."/>
            <person name="Hu S."/>
            <person name="Hu X."/>
            <person name="Zhang B."/>
            <person name="Dong D."/>
            <person name="Zhang S."/>
            <person name="Zhao K."/>
            <person name="Wu D."/>
        </authorList>
    </citation>
    <scope>NUCLEOTIDE SEQUENCE [LARGE SCALE GENOMIC DNA]</scope>
    <source>
        <strain evidence="9">KNP414</strain>
    </source>
</reference>
<evidence type="ECO:0000259" key="6">
    <source>
        <dbReference type="Pfam" id="PF00107"/>
    </source>
</evidence>
<evidence type="ECO:0000259" key="7">
    <source>
        <dbReference type="Pfam" id="PF08240"/>
    </source>
</evidence>
<dbReference type="Gene3D" id="3.40.50.720">
    <property type="entry name" value="NAD(P)-binding Rossmann-like Domain"/>
    <property type="match status" value="1"/>
</dbReference>
<evidence type="ECO:0000256" key="5">
    <source>
        <dbReference type="RuleBase" id="RU361277"/>
    </source>
</evidence>
<keyword evidence="4" id="KW-0560">Oxidoreductase</keyword>
<sequence>MRAVTYQGKKQVKVKEVQDPIIEKSDDILVRITSTAICGSDIHLVNGMVPGMPEGYVIGHEPMGIVEEVGPEVTRVKKGDRVIIPFNVSCGECFYCKNQLESQCDNSNDNPVYDTGAYLGYSESYGGYAGGQAELLRVPYGNFMPFVIPPEAEVTDEQVLFLSDILPTAYWGVENSGVKPGDTVIVLGSGPVGLLTQKFAWQKGAKRVIAVDHLDYRLYHARNTNRVETFNFKDVDNLESHLYEITGGGADVVIDCVGMDGEKSVVEKLETALKLQGGTLGPVQTARQIVRKGGTIQLIGVYGMTYNAFPLGDLFSRNITLKMGQAPVIHYMPELFAQITSGKLDPTDIITHRLPLTEAERGYEVFTDKLEDCIKVVLKP</sequence>
<dbReference type="Pfam" id="PF00107">
    <property type="entry name" value="ADH_zinc_N"/>
    <property type="match status" value="1"/>
</dbReference>
<dbReference type="InterPro" id="IPR036291">
    <property type="entry name" value="NAD(P)-bd_dom_sf"/>
</dbReference>
<dbReference type="SUPFAM" id="SSF51735">
    <property type="entry name" value="NAD(P)-binding Rossmann-fold domains"/>
    <property type="match status" value="1"/>
</dbReference>